<evidence type="ECO:0000256" key="1">
    <source>
        <dbReference type="SAM" id="MobiDB-lite"/>
    </source>
</evidence>
<protein>
    <submittedName>
        <fullName evidence="2">Putative secreted protein</fullName>
    </submittedName>
</protein>
<dbReference type="KEGG" id="arev:RVR_1916"/>
<evidence type="ECO:0000313" key="3">
    <source>
        <dbReference type="Proteomes" id="UP000595703"/>
    </source>
</evidence>
<sequence>MRLRHAVAAAATTVVGAGVAALAAGRYGSRFALDPAVAGPAPSGLVTVHSVTPHQVVLTRTPESERPGVYGLTGAGVHATVGPVVATGDGGNSVTRTLTQVDKGTLDAGAFVRMTPQAYAGDPRTARDLDFHETRVPGELGPLPAWYLPGARSTWVIAVHGVGATREQALPVLPALHRFRLPVLVPSYRNDPGAPASPDGIGHLGATEWHDLDAAMRHAVEQGATALVLYGWSTGAAMALRALHRSPTASKVIGLVLDSPVLDWRATVAAAVHSRGLPGALTPLAVRAALGRTAAHGTRPPGAASGADPEPDVPARLDVPTLILHGPDDAFAPWSASRALADRNPAKASLHPVPGAAHTAMWNADPEDYEETLRRFLTPLM</sequence>
<organism evidence="2 3">
    <name type="scientific">Actinacidiphila reveromycinica</name>
    <dbReference type="NCBI Taxonomy" id="659352"/>
    <lineage>
        <taxon>Bacteria</taxon>
        <taxon>Bacillati</taxon>
        <taxon>Actinomycetota</taxon>
        <taxon>Actinomycetes</taxon>
        <taxon>Kitasatosporales</taxon>
        <taxon>Streptomycetaceae</taxon>
        <taxon>Actinacidiphila</taxon>
    </lineage>
</organism>
<keyword evidence="3" id="KW-1185">Reference proteome</keyword>
<name>A0A7U3UPW5_9ACTN</name>
<gene>
    <name evidence="2" type="ORF">RVR_1916</name>
</gene>
<dbReference type="PANTHER" id="PTHR12277">
    <property type="entry name" value="ALPHA/BETA HYDROLASE DOMAIN-CONTAINING PROTEIN"/>
    <property type="match status" value="1"/>
</dbReference>
<dbReference type="EMBL" id="AP018365">
    <property type="protein sequence ID" value="BBA96566.1"/>
    <property type="molecule type" value="Genomic_DNA"/>
</dbReference>
<reference evidence="2 3" key="2">
    <citation type="journal article" date="2011" name="J. Antibiot.">
        <title>Furaquinocins I and J: novel polyketide isoprenoid hybrid compounds from Streptomyces reveromyceticus SN-593.</title>
        <authorList>
            <person name="Panthee S."/>
            <person name="Takahashi S."/>
            <person name="Takagi H."/>
            <person name="Nogawa T."/>
            <person name="Oowada E."/>
            <person name="Uramoto M."/>
            <person name="Osada H."/>
        </authorList>
    </citation>
    <scope>NUCLEOTIDE SEQUENCE [LARGE SCALE GENOMIC DNA]</scope>
    <source>
        <strain evidence="2 3">SN-593</strain>
    </source>
</reference>
<dbReference type="AlphaFoldDB" id="A0A7U3UPW5"/>
<dbReference type="SUPFAM" id="SSF53474">
    <property type="entry name" value="alpha/beta-Hydrolases"/>
    <property type="match status" value="1"/>
</dbReference>
<reference evidence="2 3" key="1">
    <citation type="journal article" date="2010" name="J. Bacteriol.">
        <title>Biochemical characterization of a novel indole prenyltransferase from Streptomyces sp. SN-593.</title>
        <authorList>
            <person name="Takahashi S."/>
            <person name="Takagi H."/>
            <person name="Toyoda A."/>
            <person name="Uramoto M."/>
            <person name="Nogawa T."/>
            <person name="Ueki M."/>
            <person name="Sakaki Y."/>
            <person name="Osada H."/>
        </authorList>
    </citation>
    <scope>NUCLEOTIDE SEQUENCE [LARGE SCALE GENOMIC DNA]</scope>
    <source>
        <strain evidence="2 3">SN-593</strain>
    </source>
</reference>
<dbReference type="PANTHER" id="PTHR12277:SF79">
    <property type="entry name" value="XAA-PRO DIPEPTIDYL-PEPTIDASE-RELATED"/>
    <property type="match status" value="1"/>
</dbReference>
<dbReference type="InterPro" id="IPR029058">
    <property type="entry name" value="AB_hydrolase_fold"/>
</dbReference>
<accession>A0A7U3UPW5</accession>
<dbReference type="Proteomes" id="UP000595703">
    <property type="component" value="Chromosome"/>
</dbReference>
<evidence type="ECO:0000313" key="2">
    <source>
        <dbReference type="EMBL" id="BBA96566.1"/>
    </source>
</evidence>
<reference evidence="2 3" key="4">
    <citation type="journal article" date="2020" name="Sci. Rep.">
        <title>beta-carboline chemical signals induce reveromycin production through a LuxR family regulator in Streptomyces sp. SN-593.</title>
        <authorList>
            <person name="Panthee S."/>
            <person name="Kito N."/>
            <person name="Hayashi T."/>
            <person name="Shimizu T."/>
            <person name="Ishikawa J."/>
            <person name="Hamamoto H."/>
            <person name="Osada H."/>
            <person name="Takahashi S."/>
        </authorList>
    </citation>
    <scope>NUCLEOTIDE SEQUENCE [LARGE SCALE GENOMIC DNA]</scope>
    <source>
        <strain evidence="2 3">SN-593</strain>
    </source>
</reference>
<dbReference type="Gene3D" id="3.40.50.1820">
    <property type="entry name" value="alpha/beta hydrolase"/>
    <property type="match status" value="1"/>
</dbReference>
<proteinExistence type="predicted"/>
<dbReference type="RefSeq" id="WP_202232982.1">
    <property type="nucleotide sequence ID" value="NZ_AP018365.1"/>
</dbReference>
<reference evidence="2 3" key="3">
    <citation type="journal article" date="2011" name="Nat. Chem. Biol.">
        <title>Reveromycin A biosynthesis uses RevG and RevJ for stereospecific spiroacetal formation.</title>
        <authorList>
            <person name="Takahashi S."/>
            <person name="Toyoda A."/>
            <person name="Sekiyama Y."/>
            <person name="Takagi H."/>
            <person name="Nogawa T."/>
            <person name="Uramoto M."/>
            <person name="Suzuki R."/>
            <person name="Koshino H."/>
            <person name="Kumano T."/>
            <person name="Panthee S."/>
            <person name="Dairi T."/>
            <person name="Ishikawa J."/>
            <person name="Ikeda H."/>
            <person name="Sakaki Y."/>
            <person name="Osada H."/>
        </authorList>
    </citation>
    <scope>NUCLEOTIDE SEQUENCE [LARGE SCALE GENOMIC DNA]</scope>
    <source>
        <strain evidence="2 3">SN-593</strain>
    </source>
</reference>
<feature type="region of interest" description="Disordered" evidence="1">
    <location>
        <begin position="293"/>
        <end position="314"/>
    </location>
</feature>